<dbReference type="OrthoDB" id="2798132at2759"/>
<proteinExistence type="predicted"/>
<dbReference type="Proteomes" id="UP000256964">
    <property type="component" value="Unassembled WGS sequence"/>
</dbReference>
<dbReference type="Pfam" id="PF20236">
    <property type="entry name" value="DUF6593"/>
    <property type="match status" value="1"/>
</dbReference>
<evidence type="ECO:0000313" key="3">
    <source>
        <dbReference type="EMBL" id="RDX52761.1"/>
    </source>
</evidence>
<evidence type="ECO:0000256" key="1">
    <source>
        <dbReference type="SAM" id="MobiDB-lite"/>
    </source>
</evidence>
<evidence type="ECO:0000259" key="2">
    <source>
        <dbReference type="Pfam" id="PF20236"/>
    </source>
</evidence>
<dbReference type="EMBL" id="KZ857389">
    <property type="protein sequence ID" value="RDX52761.1"/>
    <property type="molecule type" value="Genomic_DNA"/>
</dbReference>
<protein>
    <recommendedName>
        <fullName evidence="2">DUF6593 domain-containing protein</fullName>
    </recommendedName>
</protein>
<dbReference type="InterPro" id="IPR046528">
    <property type="entry name" value="DUF6593"/>
</dbReference>
<name>A0A371DJP6_9APHY</name>
<organism evidence="3 4">
    <name type="scientific">Lentinus brumalis</name>
    <dbReference type="NCBI Taxonomy" id="2498619"/>
    <lineage>
        <taxon>Eukaryota</taxon>
        <taxon>Fungi</taxon>
        <taxon>Dikarya</taxon>
        <taxon>Basidiomycota</taxon>
        <taxon>Agaricomycotina</taxon>
        <taxon>Agaricomycetes</taxon>
        <taxon>Polyporales</taxon>
        <taxon>Polyporaceae</taxon>
        <taxon>Lentinus</taxon>
    </lineage>
</organism>
<feature type="domain" description="DUF6593" evidence="2">
    <location>
        <begin position="8"/>
        <end position="173"/>
    </location>
</feature>
<reference evidence="3 4" key="1">
    <citation type="journal article" date="2018" name="Biotechnol. Biofuels">
        <title>Integrative visual omics of the white-rot fungus Polyporus brumalis exposes the biotechnological potential of its oxidative enzymes for delignifying raw plant biomass.</title>
        <authorList>
            <person name="Miyauchi S."/>
            <person name="Rancon A."/>
            <person name="Drula E."/>
            <person name="Hage H."/>
            <person name="Chaduli D."/>
            <person name="Favel A."/>
            <person name="Grisel S."/>
            <person name="Henrissat B."/>
            <person name="Herpoel-Gimbert I."/>
            <person name="Ruiz-Duenas F.J."/>
            <person name="Chevret D."/>
            <person name="Hainaut M."/>
            <person name="Lin J."/>
            <person name="Wang M."/>
            <person name="Pangilinan J."/>
            <person name="Lipzen A."/>
            <person name="Lesage-Meessen L."/>
            <person name="Navarro D."/>
            <person name="Riley R."/>
            <person name="Grigoriev I.V."/>
            <person name="Zhou S."/>
            <person name="Raouche S."/>
            <person name="Rosso M.N."/>
        </authorList>
    </citation>
    <scope>NUCLEOTIDE SEQUENCE [LARGE SCALE GENOMIC DNA]</scope>
    <source>
        <strain evidence="3 4">BRFM 1820</strain>
    </source>
</reference>
<feature type="region of interest" description="Disordered" evidence="1">
    <location>
        <begin position="179"/>
        <end position="200"/>
    </location>
</feature>
<gene>
    <name evidence="3" type="ORF">OH76DRAFT_1344627</name>
</gene>
<dbReference type="AlphaFoldDB" id="A0A371DJP6"/>
<sequence length="200" mass="22862">MRLYLVPNDPERTTLVSTNGVAHYKVTTTKTHRLAPAVLHIRRPAESEDDSFVADVEWKRFGAHPVVRTSVLDGMMQELQVRELLYKLGKHFTPTRYFLGNDDEEYKWKPEKGSGHVLSQLKSGQKVARFGQELVKEGFFQGERKWCLHIEPTMLDIDIIVLTFIIMEKRRRDRVAAECMRDGDRDEDPAEGGCEGGMGG</sequence>
<keyword evidence="4" id="KW-1185">Reference proteome</keyword>
<accession>A0A371DJP6</accession>
<evidence type="ECO:0000313" key="4">
    <source>
        <dbReference type="Proteomes" id="UP000256964"/>
    </source>
</evidence>